<feature type="signal peptide" evidence="3">
    <location>
        <begin position="1"/>
        <end position="22"/>
    </location>
</feature>
<reference evidence="5" key="2">
    <citation type="submission" date="2020-09" db="EMBL/GenBank/DDBJ databases">
        <authorList>
            <person name="Sun Q."/>
            <person name="Zhou Y."/>
        </authorList>
    </citation>
    <scope>NUCLEOTIDE SEQUENCE</scope>
    <source>
        <strain evidence="5">CGMCC 1.12919</strain>
    </source>
</reference>
<dbReference type="Pfam" id="PF13458">
    <property type="entry name" value="Peripla_BP_6"/>
    <property type="match status" value="1"/>
</dbReference>
<proteinExistence type="inferred from homology"/>
<keyword evidence="6" id="KW-1185">Reference proteome</keyword>
<sequence length="402" mass="43307">MRVCLGWVAAACLLAASSSGWAQSGAKSHGPGVTDTEIKLGQTVPYSGPVSSSGALGRAQAAYFAMLNAKGGINGRKITLISLDDAYSPPKTVEQTRKLVEQEEVLAIVGSNGSPTGLAVQAYLNKKRVPQLFQASGIKRFNDPKQFPWSTAFYFPFTVEGAAFGRFVLRTRPDAKIAVLSPNDELGREYVAGFRAALGDKADKMIVKSVTYDYASPTIDSEMAQLAASGADVFFNVSMAKFASQSIRKARELAWGAQILSPSIAASIGDVLKPAGLDNAKGLISGRWMKDPSAPEQADDPGVREYLAFMKVWLPGVAAEQATFALGYNVAQLTEIVIRKCGDDLTRENFIRQATNLKDIELPLGLQGVKLSNSPEDFNLLRETRFIVFDGEKWVTLPDVAN</sequence>
<dbReference type="CDD" id="cd06343">
    <property type="entry name" value="PBP1_ABC_ligand_binding-like"/>
    <property type="match status" value="1"/>
</dbReference>
<evidence type="ECO:0000313" key="6">
    <source>
        <dbReference type="Proteomes" id="UP000637002"/>
    </source>
</evidence>
<dbReference type="InterPro" id="IPR028081">
    <property type="entry name" value="Leu-bd"/>
</dbReference>
<dbReference type="SUPFAM" id="SSF53822">
    <property type="entry name" value="Periplasmic binding protein-like I"/>
    <property type="match status" value="1"/>
</dbReference>
<evidence type="ECO:0000259" key="4">
    <source>
        <dbReference type="Pfam" id="PF13458"/>
    </source>
</evidence>
<reference evidence="5" key="1">
    <citation type="journal article" date="2014" name="Int. J. Syst. Evol. Microbiol.">
        <title>Complete genome sequence of Corynebacterium casei LMG S-19264T (=DSM 44701T), isolated from a smear-ripened cheese.</title>
        <authorList>
            <consortium name="US DOE Joint Genome Institute (JGI-PGF)"/>
            <person name="Walter F."/>
            <person name="Albersmeier A."/>
            <person name="Kalinowski J."/>
            <person name="Ruckert C."/>
        </authorList>
    </citation>
    <scope>NUCLEOTIDE SEQUENCE</scope>
    <source>
        <strain evidence="5">CGMCC 1.12919</strain>
    </source>
</reference>
<organism evidence="5 6">
    <name type="scientific">Chelatococcus reniformis</name>
    <dbReference type="NCBI Taxonomy" id="1494448"/>
    <lineage>
        <taxon>Bacteria</taxon>
        <taxon>Pseudomonadati</taxon>
        <taxon>Pseudomonadota</taxon>
        <taxon>Alphaproteobacteria</taxon>
        <taxon>Hyphomicrobiales</taxon>
        <taxon>Chelatococcaceae</taxon>
        <taxon>Chelatococcus</taxon>
    </lineage>
</organism>
<evidence type="ECO:0000256" key="2">
    <source>
        <dbReference type="ARBA" id="ARBA00022729"/>
    </source>
</evidence>
<gene>
    <name evidence="5" type="ORF">GCM10010994_25250</name>
</gene>
<dbReference type="Proteomes" id="UP000637002">
    <property type="component" value="Unassembled WGS sequence"/>
</dbReference>
<dbReference type="PANTHER" id="PTHR47235">
    <property type="entry name" value="BLR6548 PROTEIN"/>
    <property type="match status" value="1"/>
</dbReference>
<dbReference type="PANTHER" id="PTHR47235:SF1">
    <property type="entry name" value="BLR6548 PROTEIN"/>
    <property type="match status" value="1"/>
</dbReference>
<comment type="caution">
    <text evidence="5">The sequence shown here is derived from an EMBL/GenBank/DDBJ whole genome shotgun (WGS) entry which is preliminary data.</text>
</comment>
<keyword evidence="2 3" id="KW-0732">Signal</keyword>
<dbReference type="Gene3D" id="3.40.50.2300">
    <property type="match status" value="2"/>
</dbReference>
<dbReference type="AlphaFoldDB" id="A0A916XDH7"/>
<comment type="similarity">
    <text evidence="1">Belongs to the leucine-binding protein family.</text>
</comment>
<name>A0A916XDH7_9HYPH</name>
<accession>A0A916XDH7</accession>
<evidence type="ECO:0000256" key="3">
    <source>
        <dbReference type="SAM" id="SignalP"/>
    </source>
</evidence>
<dbReference type="InterPro" id="IPR028082">
    <property type="entry name" value="Peripla_BP_I"/>
</dbReference>
<protein>
    <submittedName>
        <fullName evidence="5">Branched-chain amino acid ABC transporter substrate-binding protein</fullName>
    </submittedName>
</protein>
<feature type="chain" id="PRO_5037364150" evidence="3">
    <location>
        <begin position="23"/>
        <end position="402"/>
    </location>
</feature>
<feature type="domain" description="Leucine-binding protein" evidence="4">
    <location>
        <begin position="37"/>
        <end position="365"/>
    </location>
</feature>
<dbReference type="RefSeq" id="WP_244641947.1">
    <property type="nucleotide sequence ID" value="NZ_BMGG01000004.1"/>
</dbReference>
<dbReference type="EMBL" id="BMGG01000004">
    <property type="protein sequence ID" value="GGC65600.1"/>
    <property type="molecule type" value="Genomic_DNA"/>
</dbReference>
<evidence type="ECO:0000256" key="1">
    <source>
        <dbReference type="ARBA" id="ARBA00010062"/>
    </source>
</evidence>
<evidence type="ECO:0000313" key="5">
    <source>
        <dbReference type="EMBL" id="GGC65600.1"/>
    </source>
</evidence>